<evidence type="ECO:0000313" key="1">
    <source>
        <dbReference type="EMBL" id="EDL78812.1"/>
    </source>
</evidence>
<gene>
    <name evidence="1" type="ORF">rCG_59074</name>
</gene>
<name>A6JPW0_RAT</name>
<reference evidence="1 2" key="1">
    <citation type="submission" date="2005-09" db="EMBL/GenBank/DDBJ databases">
        <authorList>
            <person name="Mural R.J."/>
            <person name="Li P.W."/>
            <person name="Adams M.D."/>
            <person name="Amanatides P.G."/>
            <person name="Baden-Tillson H."/>
            <person name="Barnstead M."/>
            <person name="Chin S.H."/>
            <person name="Dew I."/>
            <person name="Evans C.A."/>
            <person name="Ferriera S."/>
            <person name="Flanigan M."/>
            <person name="Fosler C."/>
            <person name="Glodek A."/>
            <person name="Gu Z."/>
            <person name="Holt R.A."/>
            <person name="Jennings D."/>
            <person name="Kraft C.L."/>
            <person name="Lu F."/>
            <person name="Nguyen T."/>
            <person name="Nusskern D.R."/>
            <person name="Pfannkoch C.M."/>
            <person name="Sitter C."/>
            <person name="Sutton G.G."/>
            <person name="Venter J.C."/>
            <person name="Wang Z."/>
            <person name="Woodage T."/>
            <person name="Zheng X.H."/>
            <person name="Zhong F."/>
        </authorList>
    </citation>
    <scope>NUCLEOTIDE SEQUENCE [LARGE SCALE GENOMIC DNA]</scope>
    <source>
        <strain>BN</strain>
        <strain evidence="2">Sprague-Dawley</strain>
    </source>
</reference>
<dbReference type="EMBL" id="CH473995">
    <property type="protein sequence ID" value="EDL78812.1"/>
    <property type="molecule type" value="Genomic_DNA"/>
</dbReference>
<sequence length="26" mass="3148">MQKQSNGWSVCNLYYVHLIKEDKSIY</sequence>
<proteinExistence type="predicted"/>
<protein>
    <submittedName>
        <fullName evidence="1">RCG59074</fullName>
    </submittedName>
</protein>
<dbReference type="AlphaFoldDB" id="A6JPW0"/>
<evidence type="ECO:0000313" key="2">
    <source>
        <dbReference type="Proteomes" id="UP000234681"/>
    </source>
</evidence>
<organism evidence="1 2">
    <name type="scientific">Rattus norvegicus</name>
    <name type="common">Rat</name>
    <dbReference type="NCBI Taxonomy" id="10116"/>
    <lineage>
        <taxon>Eukaryota</taxon>
        <taxon>Metazoa</taxon>
        <taxon>Chordata</taxon>
        <taxon>Craniata</taxon>
        <taxon>Vertebrata</taxon>
        <taxon>Euteleostomi</taxon>
        <taxon>Mammalia</taxon>
        <taxon>Eutheria</taxon>
        <taxon>Euarchontoglires</taxon>
        <taxon>Glires</taxon>
        <taxon>Rodentia</taxon>
        <taxon>Myomorpha</taxon>
        <taxon>Muroidea</taxon>
        <taxon>Muridae</taxon>
        <taxon>Murinae</taxon>
        <taxon>Rattus</taxon>
    </lineage>
</organism>
<dbReference type="Proteomes" id="UP000234681">
    <property type="component" value="Chromosome 16"/>
</dbReference>
<accession>A6JPW0</accession>